<evidence type="ECO:0000259" key="1">
    <source>
        <dbReference type="Pfam" id="PF13577"/>
    </source>
</evidence>
<dbReference type="Proteomes" id="UP000191500">
    <property type="component" value="Unassembled WGS sequence"/>
</dbReference>
<keyword evidence="3" id="KW-1185">Reference proteome</keyword>
<proteinExistence type="predicted"/>
<dbReference type="Gene3D" id="3.10.450.50">
    <property type="match status" value="1"/>
</dbReference>
<evidence type="ECO:0000313" key="3">
    <source>
        <dbReference type="Proteomes" id="UP000191500"/>
    </source>
</evidence>
<dbReference type="SUPFAM" id="SSF54427">
    <property type="entry name" value="NTF2-like"/>
    <property type="match status" value="1"/>
</dbReference>
<evidence type="ECO:0000313" key="2">
    <source>
        <dbReference type="EMBL" id="OQE44858.1"/>
    </source>
</evidence>
<comment type="caution">
    <text evidence="2">The sequence shown here is derived from an EMBL/GenBank/DDBJ whole genome shotgun (WGS) entry which is preliminary data.</text>
</comment>
<dbReference type="EMBL" id="MDDG01000002">
    <property type="protein sequence ID" value="OQE44858.1"/>
    <property type="molecule type" value="Genomic_DNA"/>
</dbReference>
<dbReference type="AlphaFoldDB" id="A0A1V6V2M2"/>
<protein>
    <recommendedName>
        <fullName evidence="1">SnoaL-like domain-containing protein</fullName>
    </recommendedName>
</protein>
<name>A0A1V6V2M2_9EURO</name>
<organism evidence="2 3">
    <name type="scientific">Penicillium coprophilum</name>
    <dbReference type="NCBI Taxonomy" id="36646"/>
    <lineage>
        <taxon>Eukaryota</taxon>
        <taxon>Fungi</taxon>
        <taxon>Dikarya</taxon>
        <taxon>Ascomycota</taxon>
        <taxon>Pezizomycotina</taxon>
        <taxon>Eurotiomycetes</taxon>
        <taxon>Eurotiomycetidae</taxon>
        <taxon>Eurotiales</taxon>
        <taxon>Aspergillaceae</taxon>
        <taxon>Penicillium</taxon>
    </lineage>
</organism>
<dbReference type="InterPro" id="IPR032710">
    <property type="entry name" value="NTF2-like_dom_sf"/>
</dbReference>
<sequence>MATSDHELIRNAISQYSLAIDQKDYENLALGFSEDVVMKFPEPIGVLKGLSAVIEAIEPALVHLKTHHALTTQNVELKDDRKAVATTYCMAMHFGTGTAEGRSVTGWGHYEDTLVKGNFNGKEDWRIVERRVVFHVPHIGDASLLGLT</sequence>
<reference evidence="3" key="1">
    <citation type="journal article" date="2017" name="Nat. Microbiol.">
        <title>Global analysis of biosynthetic gene clusters reveals vast potential of secondary metabolite production in Penicillium species.</title>
        <authorList>
            <person name="Nielsen J.C."/>
            <person name="Grijseels S."/>
            <person name="Prigent S."/>
            <person name="Ji B."/>
            <person name="Dainat J."/>
            <person name="Nielsen K.F."/>
            <person name="Frisvad J.C."/>
            <person name="Workman M."/>
            <person name="Nielsen J."/>
        </authorList>
    </citation>
    <scope>NUCLEOTIDE SEQUENCE [LARGE SCALE GENOMIC DNA]</scope>
    <source>
        <strain evidence="3">IBT 31321</strain>
    </source>
</reference>
<feature type="domain" description="SnoaL-like" evidence="1">
    <location>
        <begin position="3"/>
        <end position="131"/>
    </location>
</feature>
<dbReference type="InterPro" id="IPR037401">
    <property type="entry name" value="SnoaL-like"/>
</dbReference>
<dbReference type="CDD" id="cd00531">
    <property type="entry name" value="NTF2_like"/>
    <property type="match status" value="1"/>
</dbReference>
<gene>
    <name evidence="2" type="ORF">PENCOP_c002G06877</name>
</gene>
<dbReference type="Pfam" id="PF13577">
    <property type="entry name" value="SnoaL_4"/>
    <property type="match status" value="1"/>
</dbReference>
<accession>A0A1V6V2M2</accession>